<gene>
    <name evidence="3" type="ORF">J2W94_002435</name>
</gene>
<organism evidence="3 4">
    <name type="scientific">Pseudoxanthomonas sacheonensis</name>
    <dbReference type="NCBI Taxonomy" id="443615"/>
    <lineage>
        <taxon>Bacteria</taxon>
        <taxon>Pseudomonadati</taxon>
        <taxon>Pseudomonadota</taxon>
        <taxon>Gammaproteobacteria</taxon>
        <taxon>Lysobacterales</taxon>
        <taxon>Lysobacteraceae</taxon>
        <taxon>Pseudoxanthomonas</taxon>
    </lineage>
</organism>
<dbReference type="PANTHER" id="PTHR30590:SF2">
    <property type="entry name" value="INNER MEMBRANE PROTEIN"/>
    <property type="match status" value="1"/>
</dbReference>
<evidence type="ECO:0000313" key="3">
    <source>
        <dbReference type="EMBL" id="MDR6842150.1"/>
    </source>
</evidence>
<dbReference type="Pfam" id="PF04235">
    <property type="entry name" value="DUF418"/>
    <property type="match status" value="1"/>
</dbReference>
<comment type="caution">
    <text evidence="3">The sequence shown here is derived from an EMBL/GenBank/DDBJ whole genome shotgun (WGS) entry which is preliminary data.</text>
</comment>
<feature type="transmembrane region" description="Helical" evidence="1">
    <location>
        <begin position="304"/>
        <end position="331"/>
    </location>
</feature>
<protein>
    <recommendedName>
        <fullName evidence="2">DUF418 domain-containing protein</fullName>
    </recommendedName>
</protein>
<evidence type="ECO:0000313" key="4">
    <source>
        <dbReference type="Proteomes" id="UP001254759"/>
    </source>
</evidence>
<dbReference type="RefSeq" id="WP_310093613.1">
    <property type="nucleotide sequence ID" value="NZ_JAVDTT010000002.1"/>
</dbReference>
<keyword evidence="1" id="KW-0812">Transmembrane</keyword>
<dbReference type="InterPro" id="IPR007349">
    <property type="entry name" value="DUF418"/>
</dbReference>
<feature type="transmembrane region" description="Helical" evidence="1">
    <location>
        <begin position="272"/>
        <end position="292"/>
    </location>
</feature>
<dbReference type="Proteomes" id="UP001254759">
    <property type="component" value="Unassembled WGS sequence"/>
</dbReference>
<dbReference type="PANTHER" id="PTHR30590">
    <property type="entry name" value="INNER MEMBRANE PROTEIN"/>
    <property type="match status" value="1"/>
</dbReference>
<keyword evidence="4" id="KW-1185">Reference proteome</keyword>
<dbReference type="InterPro" id="IPR052529">
    <property type="entry name" value="Bact_Transport_Assoc"/>
</dbReference>
<sequence>MNRPKTMTIMQPLRNLSPSMTSDTAIGPIRANERAEWLDALRGFALLGILLINISAFSGYAFLDPATKAQLPGSGADKVLEYVVHALVEAKFYSLFSFLFGLGFAVQMRRAEERGGGFEAVFRRRLGWLLVFGLIHAFLLWFGDILNFYALMGFVLLWFRRFSARTLLLSAIFFLTAPIWLYGVYLLYTLLAHAAPVAQPEASGAMRAIIDNYAHGGYTDIVQSNSQIYAFAWIRRIYRFQLLRILGMFLLGAWAGRIGLPQARDALQPLFRALLVVGLAIGLPMNLAFAAVGGNDALLPASAMGLLSITLGSIGIPLLSLTYAAAFALYWRKPRGSGNLLVASGRMALSHYLSQSLIAVTLFYGIGFGLFGRTSYGAGMLIALAVFLVLAMFCRSWLSFFPQGPMEALWRRLTYSRGQPASR</sequence>
<feature type="transmembrane region" description="Helical" evidence="1">
    <location>
        <begin position="171"/>
        <end position="191"/>
    </location>
</feature>
<dbReference type="EMBL" id="JAVDTT010000002">
    <property type="protein sequence ID" value="MDR6842150.1"/>
    <property type="molecule type" value="Genomic_DNA"/>
</dbReference>
<reference evidence="3 4" key="1">
    <citation type="submission" date="2023-07" db="EMBL/GenBank/DDBJ databases">
        <title>Sorghum-associated microbial communities from plants grown in Nebraska, USA.</title>
        <authorList>
            <person name="Schachtman D."/>
        </authorList>
    </citation>
    <scope>NUCLEOTIDE SEQUENCE [LARGE SCALE GENOMIC DNA]</scope>
    <source>
        <strain evidence="3 4">BE107</strain>
    </source>
</reference>
<feature type="transmembrane region" description="Helical" evidence="1">
    <location>
        <begin position="378"/>
        <end position="398"/>
    </location>
</feature>
<proteinExistence type="predicted"/>
<accession>A0ABU1RW57</accession>
<feature type="transmembrane region" description="Helical" evidence="1">
    <location>
        <begin position="44"/>
        <end position="63"/>
    </location>
</feature>
<feature type="transmembrane region" description="Helical" evidence="1">
    <location>
        <begin position="83"/>
        <end position="106"/>
    </location>
</feature>
<name>A0ABU1RW57_9GAMM</name>
<evidence type="ECO:0000259" key="2">
    <source>
        <dbReference type="Pfam" id="PF04235"/>
    </source>
</evidence>
<feature type="transmembrane region" description="Helical" evidence="1">
    <location>
        <begin position="242"/>
        <end position="260"/>
    </location>
</feature>
<feature type="transmembrane region" description="Helical" evidence="1">
    <location>
        <begin position="126"/>
        <end position="159"/>
    </location>
</feature>
<evidence type="ECO:0000256" key="1">
    <source>
        <dbReference type="SAM" id="Phobius"/>
    </source>
</evidence>
<feature type="domain" description="DUF418" evidence="2">
    <location>
        <begin position="256"/>
        <end position="416"/>
    </location>
</feature>
<keyword evidence="1" id="KW-1133">Transmembrane helix</keyword>
<keyword evidence="1" id="KW-0472">Membrane</keyword>
<feature type="transmembrane region" description="Helical" evidence="1">
    <location>
        <begin position="351"/>
        <end position="371"/>
    </location>
</feature>